<dbReference type="InterPro" id="IPR038763">
    <property type="entry name" value="DHH_sf"/>
</dbReference>
<dbReference type="AlphaFoldDB" id="A0AAV9JSU0"/>
<dbReference type="SUPFAM" id="SSF64182">
    <property type="entry name" value="DHH phosphoesterases"/>
    <property type="match status" value="1"/>
</dbReference>
<evidence type="ECO:0000313" key="3">
    <source>
        <dbReference type="Proteomes" id="UP001324427"/>
    </source>
</evidence>
<dbReference type="Gene3D" id="3.90.1640.10">
    <property type="entry name" value="inorganic pyrophosphatase (n-terminal core)"/>
    <property type="match status" value="1"/>
</dbReference>
<dbReference type="Proteomes" id="UP001324427">
    <property type="component" value="Unassembled WGS sequence"/>
</dbReference>
<dbReference type="EMBL" id="JAVFHQ010000006">
    <property type="protein sequence ID" value="KAK4548758.1"/>
    <property type="molecule type" value="Genomic_DNA"/>
</dbReference>
<accession>A0AAV9JSU0</accession>
<gene>
    <name evidence="2" type="ORF">LTR36_008531</name>
</gene>
<reference evidence="2 3" key="1">
    <citation type="submission" date="2021-11" db="EMBL/GenBank/DDBJ databases">
        <title>Black yeast isolated from Biological Soil Crust.</title>
        <authorList>
            <person name="Kurbessoian T."/>
        </authorList>
    </citation>
    <scope>NUCLEOTIDE SEQUENCE [LARGE SCALE GENOMIC DNA]</scope>
    <source>
        <strain evidence="2 3">CCFEE 5522</strain>
    </source>
</reference>
<dbReference type="Pfam" id="PF01368">
    <property type="entry name" value="DHH"/>
    <property type="match status" value="1"/>
</dbReference>
<keyword evidence="3" id="KW-1185">Reference proteome</keyword>
<sequence>MALSAKIGSTTLSVQQYMALAAREPRVATSDFAEWLTDTYTYDNGVMVDSSGIEAGIPVSRPGWFDLHDVDERGIPRTTTRSAALDKWKFWSLEDPSLQSGAMRSFVTSSGTCSLDLGVPIFARHPLIMIREAYKGPPPKWNWPLDRIWADYQALMCQKSKDDAALERLLFELRDNDFVVEDDVDSLIVDKRREVAADLKGKRRILLDDFGGLVTIDIDRLRSALPTCNDTVETVVLGHAHPDADALVSAVFEAARRNLDSGSRTCAAWAESIPPEVAHILGPVLCDCLTRKPPDANHALVLVDCQNSPHSNAKLVKAVIDHHPCVTTYPYYVAQSYETSWSSTLQVYIKLLGSGFDLDPTAAKMLAEATVLEAEPELMFAMGKVDRLAMERLKRIAAPMTSYPDLMAIMTGSTNRDYQFSSDYKSDGFGFAVIKSRQRQPSCFTDLSQANNMQEHLPLTIIKQVLYDVDFSAVHCEVITATFNPTYHDKGFRRAVIDVVQQACIAFHGQGNVMAAFDTVTVTAGRSQTPRLLLMPLIKRLVDEHLSFAYSNRLDRYVACGFYCGLNDGAMYGEPGSESTVRAQLCH</sequence>
<feature type="domain" description="DDH" evidence="1">
    <location>
        <begin position="234"/>
        <end position="357"/>
    </location>
</feature>
<proteinExistence type="predicted"/>
<dbReference type="InterPro" id="IPR001667">
    <property type="entry name" value="DDH_dom"/>
</dbReference>
<comment type="caution">
    <text evidence="2">The sequence shown here is derived from an EMBL/GenBank/DDBJ whole genome shotgun (WGS) entry which is preliminary data.</text>
</comment>
<evidence type="ECO:0000259" key="1">
    <source>
        <dbReference type="Pfam" id="PF01368"/>
    </source>
</evidence>
<protein>
    <recommendedName>
        <fullName evidence="1">DDH domain-containing protein</fullName>
    </recommendedName>
</protein>
<name>A0AAV9JSU0_9PEZI</name>
<organism evidence="2 3">
    <name type="scientific">Oleoguttula mirabilis</name>
    <dbReference type="NCBI Taxonomy" id="1507867"/>
    <lineage>
        <taxon>Eukaryota</taxon>
        <taxon>Fungi</taxon>
        <taxon>Dikarya</taxon>
        <taxon>Ascomycota</taxon>
        <taxon>Pezizomycotina</taxon>
        <taxon>Dothideomycetes</taxon>
        <taxon>Dothideomycetidae</taxon>
        <taxon>Mycosphaerellales</taxon>
        <taxon>Teratosphaeriaceae</taxon>
        <taxon>Oleoguttula</taxon>
    </lineage>
</organism>
<evidence type="ECO:0000313" key="2">
    <source>
        <dbReference type="EMBL" id="KAK4548758.1"/>
    </source>
</evidence>